<reference evidence="3" key="1">
    <citation type="submission" date="2018-02" db="EMBL/GenBank/DDBJ databases">
        <authorList>
            <person name="Cohen D.B."/>
            <person name="Kent A.D."/>
        </authorList>
    </citation>
    <scope>NUCLEOTIDE SEQUENCE</scope>
</reference>
<dbReference type="GO" id="GO:0004523">
    <property type="term" value="F:RNA-DNA hybrid ribonuclease activity"/>
    <property type="evidence" value="ECO:0007669"/>
    <property type="project" value="InterPro"/>
</dbReference>
<feature type="domain" description="RNase H type-1" evidence="1">
    <location>
        <begin position="500"/>
        <end position="616"/>
    </location>
</feature>
<dbReference type="PANTHER" id="PTHR33116:SF86">
    <property type="entry name" value="REVERSE TRANSCRIPTASE DOMAIN-CONTAINING PROTEIN"/>
    <property type="match status" value="1"/>
</dbReference>
<accession>A0A2N9G038</accession>
<evidence type="ECO:0008006" key="4">
    <source>
        <dbReference type="Google" id="ProtNLM"/>
    </source>
</evidence>
<feature type="domain" description="Reverse transcriptase zinc-binding" evidence="2">
    <location>
        <begin position="292"/>
        <end position="388"/>
    </location>
</feature>
<gene>
    <name evidence="3" type="ORF">FSB_LOCUS20602</name>
</gene>
<dbReference type="GO" id="GO:0003676">
    <property type="term" value="F:nucleic acid binding"/>
    <property type="evidence" value="ECO:0007669"/>
    <property type="project" value="InterPro"/>
</dbReference>
<evidence type="ECO:0000259" key="2">
    <source>
        <dbReference type="Pfam" id="PF13966"/>
    </source>
</evidence>
<dbReference type="InterPro" id="IPR044730">
    <property type="entry name" value="RNase_H-like_dom_plant"/>
</dbReference>
<evidence type="ECO:0000259" key="1">
    <source>
        <dbReference type="Pfam" id="PF13456"/>
    </source>
</evidence>
<dbReference type="PANTHER" id="PTHR33116">
    <property type="entry name" value="REVERSE TRANSCRIPTASE ZINC-BINDING DOMAIN-CONTAINING PROTEIN-RELATED-RELATED"/>
    <property type="match status" value="1"/>
</dbReference>
<protein>
    <recommendedName>
        <fullName evidence="4">Reverse transcriptase zinc-binding domain-containing protein</fullName>
    </recommendedName>
</protein>
<organism evidence="3">
    <name type="scientific">Fagus sylvatica</name>
    <name type="common">Beechnut</name>
    <dbReference type="NCBI Taxonomy" id="28930"/>
    <lineage>
        <taxon>Eukaryota</taxon>
        <taxon>Viridiplantae</taxon>
        <taxon>Streptophyta</taxon>
        <taxon>Embryophyta</taxon>
        <taxon>Tracheophyta</taxon>
        <taxon>Spermatophyta</taxon>
        <taxon>Magnoliopsida</taxon>
        <taxon>eudicotyledons</taxon>
        <taxon>Gunneridae</taxon>
        <taxon>Pentapetalae</taxon>
        <taxon>rosids</taxon>
        <taxon>fabids</taxon>
        <taxon>Fagales</taxon>
        <taxon>Fagaceae</taxon>
        <taxon>Fagus</taxon>
    </lineage>
</organism>
<dbReference type="InterPro" id="IPR002156">
    <property type="entry name" value="RNaseH_domain"/>
</dbReference>
<dbReference type="EMBL" id="OIVN01001334">
    <property type="protein sequence ID" value="SPC92720.1"/>
    <property type="molecule type" value="Genomic_DNA"/>
</dbReference>
<proteinExistence type="predicted"/>
<dbReference type="Pfam" id="PF13456">
    <property type="entry name" value="RVT_3"/>
    <property type="match status" value="1"/>
</dbReference>
<evidence type="ECO:0000313" key="3">
    <source>
        <dbReference type="EMBL" id="SPC92720.1"/>
    </source>
</evidence>
<dbReference type="Pfam" id="PF13966">
    <property type="entry name" value="zf-RVT"/>
    <property type="match status" value="1"/>
</dbReference>
<dbReference type="CDD" id="cd06222">
    <property type="entry name" value="RNase_H_like"/>
    <property type="match status" value="1"/>
</dbReference>
<sequence>MTQETLCLARRSQIISHFGTTHTTQFEKYLGLPPIIERSKKRTFNDIKDRIWRRLQGWKEKLLSQAGREVLIKAVIQAIPTYAMSCFKFPAGLCDEICSLANRFWWGQWDGGRKIHWLSKQKLAQSKSEGGMGFRDLHLFNKALLARQGWRILHQPQSLVHRVLKAKYFPHQNFLEDPIPRTASFIWRSICGSKDVLIAGLRWRVGTGDKIKIWKDPWLPCPTSHRVISPMSGSDENATVDTLIDRDRVCWKTTELERLFMPRDVEAIQQIPLSRRRPLDLLIWTGTKNGIFTVRSAYHLLRMQQSQPTASGSSSSHPGAQIWTGIWAAHVQPKVKLFVWRACKNILPTQTNLFDRRVISTYSCQWCEEEAETSDHVLWRCEFAQRVWQQTNISFPPGYATHLTFFDLIWCSLNDLQSPAIEVLFTTAWELWNARNALLFEETMTTVNDICQKAAGVALEFLESTAQLAPIANTQIMINEVKWRPPANDNFKLNVGTHGSTDQHISGLAALIRDSQGLVTAALCSKILVRGNGLQKYAHAVLWAINFAYDIGIRRLEVDLTNKELWGMLTSCGPCMAPIGTLVEDISAWKDLFYSLSFSVIKNVCNKAANALATEALSSISDEVWLEDCPASIISLVQFDYSQ</sequence>
<name>A0A2N9G038_FAGSY</name>
<dbReference type="AlphaFoldDB" id="A0A2N9G038"/>
<dbReference type="InterPro" id="IPR026960">
    <property type="entry name" value="RVT-Znf"/>
</dbReference>